<name>A0A8K0W3B3_9PLEO</name>
<keyword evidence="2 4" id="KW-0863">Zinc-finger</keyword>
<dbReference type="InterPro" id="IPR019786">
    <property type="entry name" value="Zinc_finger_PHD-type_CS"/>
</dbReference>
<dbReference type="Gene3D" id="1.10.10.10">
    <property type="entry name" value="Winged helix-like DNA-binding domain superfamily/Winged helix DNA-binding domain"/>
    <property type="match status" value="1"/>
</dbReference>
<protein>
    <recommendedName>
        <fullName evidence="6">PHD-type domain-containing protein</fullName>
    </recommendedName>
</protein>
<gene>
    <name evidence="7" type="ORF">FB567DRAFT_3271</name>
</gene>
<evidence type="ECO:0000256" key="4">
    <source>
        <dbReference type="PROSITE-ProRule" id="PRU00146"/>
    </source>
</evidence>
<comment type="caution">
    <text evidence="7">The sequence shown here is derived from an EMBL/GenBank/DDBJ whole genome shotgun (WGS) entry which is preliminary data.</text>
</comment>
<dbReference type="PROSITE" id="PS01359">
    <property type="entry name" value="ZF_PHD_1"/>
    <property type="match status" value="1"/>
</dbReference>
<dbReference type="Gene3D" id="3.30.40.10">
    <property type="entry name" value="Zinc/RING finger domain, C3HC4 (zinc finger)"/>
    <property type="match status" value="1"/>
</dbReference>
<dbReference type="InterPro" id="IPR036390">
    <property type="entry name" value="WH_DNA-bd_sf"/>
</dbReference>
<dbReference type="AlphaFoldDB" id="A0A8K0W3B3"/>
<evidence type="ECO:0000256" key="3">
    <source>
        <dbReference type="ARBA" id="ARBA00022833"/>
    </source>
</evidence>
<dbReference type="Proteomes" id="UP000813461">
    <property type="component" value="Unassembled WGS sequence"/>
</dbReference>
<accession>A0A8K0W3B3</accession>
<keyword evidence="8" id="KW-1185">Reference proteome</keyword>
<feature type="compositionally biased region" description="Polar residues" evidence="5">
    <location>
        <begin position="146"/>
        <end position="160"/>
    </location>
</feature>
<feature type="region of interest" description="Disordered" evidence="5">
    <location>
        <begin position="1"/>
        <end position="25"/>
    </location>
</feature>
<dbReference type="InterPro" id="IPR011011">
    <property type="entry name" value="Znf_FYVE_PHD"/>
</dbReference>
<dbReference type="PROSITE" id="PS50016">
    <property type="entry name" value="ZF_PHD_2"/>
    <property type="match status" value="1"/>
</dbReference>
<feature type="region of interest" description="Disordered" evidence="5">
    <location>
        <begin position="524"/>
        <end position="555"/>
    </location>
</feature>
<dbReference type="InterPro" id="IPR036388">
    <property type="entry name" value="WH-like_DNA-bd_sf"/>
</dbReference>
<keyword evidence="3" id="KW-0862">Zinc</keyword>
<evidence type="ECO:0000313" key="8">
    <source>
        <dbReference type="Proteomes" id="UP000813461"/>
    </source>
</evidence>
<feature type="region of interest" description="Disordered" evidence="5">
    <location>
        <begin position="131"/>
        <end position="212"/>
    </location>
</feature>
<feature type="domain" description="PHD-type" evidence="6">
    <location>
        <begin position="59"/>
        <end position="112"/>
    </location>
</feature>
<dbReference type="OrthoDB" id="5431456at2759"/>
<dbReference type="SMART" id="SM00249">
    <property type="entry name" value="PHD"/>
    <property type="match status" value="1"/>
</dbReference>
<dbReference type="SUPFAM" id="SSF46785">
    <property type="entry name" value="Winged helix' DNA-binding domain"/>
    <property type="match status" value="1"/>
</dbReference>
<dbReference type="InterPro" id="IPR013083">
    <property type="entry name" value="Znf_RING/FYVE/PHD"/>
</dbReference>
<evidence type="ECO:0000313" key="7">
    <source>
        <dbReference type="EMBL" id="KAH7094431.1"/>
    </source>
</evidence>
<evidence type="ECO:0000256" key="2">
    <source>
        <dbReference type="ARBA" id="ARBA00022771"/>
    </source>
</evidence>
<dbReference type="GO" id="GO:0008270">
    <property type="term" value="F:zinc ion binding"/>
    <property type="evidence" value="ECO:0007669"/>
    <property type="project" value="UniProtKB-KW"/>
</dbReference>
<evidence type="ECO:0000256" key="5">
    <source>
        <dbReference type="SAM" id="MobiDB-lite"/>
    </source>
</evidence>
<sequence length="922" mass="101007">MRVSFGKSVESSSPSGLSKHYLTESHGTVLRGQKSGELGSKHSLEANLRHAPGSRPLNKPICRVCGKAASVKYNPLVACSTCHRQYHDSCRKPALVVSSDTQRWRCLHCLNDGTRSRLTVRRTLSTIRLKTPANPVPHMLPLNGSDVANRSTSPRVNSKSTSEDRGGSSPKSKAHIHDSQCRTSNVREGLVAPSPVDGVRTSRDPYPLPDHTSIRSKLSLELVRHDDAEVAATEAVSTEVGCNEVNTGCSESSNTRDLLDSRIVDKFEIPNTPTRRSSLIEGDIAKSHMQEHTSLDIDIPAVNSCDHDAPQVDEATVNPRVIHVLCVGCRKQHVLSKSPETATCRSCQKRVRIAHGESLVIPETPDDSPPKDEIAASASPSRKSRARASTHQVAAQNNPAPWFGTNLVACQPVIIKKKVGPEDSEQKIQNHAAAVAPTASSSRATDSSNMCHNVGRQHQNSVASSAAFIDHASISPCKQSLPLVESHRALSEQDVPIGHQNSMLVAGGSYESELANNNTLIATPSSQDAVSDGSVAQRHRGESIEKQGLGSHLMRPLLPGTASKEYQSSKNVPNGTDAILGTRQYTVRQMAAIALVAANGSRLTTSEIITWLAQNLPHLCVGEGSWGRSVRQALSTFTDFYGEKIAGARTNKKRYGFASAEVQARYEKEYPAFRKQASFSTSSEPRLECAALDNVASQPLATHSGSSSEIRVAARRSASSACSTTPMSYRPEDFGTTTRAVVFLKGSEEQETGNDYMSRPFQRSQPRQPLKTLDIDFVIERKTNFHAALARIQQFDSMKMSETERAQKIAEIKARPSRKKYFGSDHRLAHKRRYNLEDIHDERNGAWRPHHFTKNQNLGILDMETRTLEQVFSLPDIVIPMNDGQTELAFRDGTLVNGRLPRPRNIYRVGKMVGGELTIRTN</sequence>
<proteinExistence type="predicted"/>
<reference evidence="7" key="1">
    <citation type="journal article" date="2021" name="Nat. Commun.">
        <title>Genetic determinants of endophytism in the Arabidopsis root mycobiome.</title>
        <authorList>
            <person name="Mesny F."/>
            <person name="Miyauchi S."/>
            <person name="Thiergart T."/>
            <person name="Pickel B."/>
            <person name="Atanasova L."/>
            <person name="Karlsson M."/>
            <person name="Huettel B."/>
            <person name="Barry K.W."/>
            <person name="Haridas S."/>
            <person name="Chen C."/>
            <person name="Bauer D."/>
            <person name="Andreopoulos W."/>
            <person name="Pangilinan J."/>
            <person name="LaButti K."/>
            <person name="Riley R."/>
            <person name="Lipzen A."/>
            <person name="Clum A."/>
            <person name="Drula E."/>
            <person name="Henrissat B."/>
            <person name="Kohler A."/>
            <person name="Grigoriev I.V."/>
            <person name="Martin F.M."/>
            <person name="Hacquard S."/>
        </authorList>
    </citation>
    <scope>NUCLEOTIDE SEQUENCE</scope>
    <source>
        <strain evidence="7">MPI-SDFR-AT-0120</strain>
    </source>
</reference>
<dbReference type="Pfam" id="PF00628">
    <property type="entry name" value="PHD"/>
    <property type="match status" value="1"/>
</dbReference>
<dbReference type="InterPro" id="IPR001965">
    <property type="entry name" value="Znf_PHD"/>
</dbReference>
<evidence type="ECO:0000259" key="6">
    <source>
        <dbReference type="PROSITE" id="PS50016"/>
    </source>
</evidence>
<dbReference type="SUPFAM" id="SSF57903">
    <property type="entry name" value="FYVE/PHD zinc finger"/>
    <property type="match status" value="1"/>
</dbReference>
<organism evidence="7 8">
    <name type="scientific">Paraphoma chrysanthemicola</name>
    <dbReference type="NCBI Taxonomy" id="798071"/>
    <lineage>
        <taxon>Eukaryota</taxon>
        <taxon>Fungi</taxon>
        <taxon>Dikarya</taxon>
        <taxon>Ascomycota</taxon>
        <taxon>Pezizomycotina</taxon>
        <taxon>Dothideomycetes</taxon>
        <taxon>Pleosporomycetidae</taxon>
        <taxon>Pleosporales</taxon>
        <taxon>Pleosporineae</taxon>
        <taxon>Phaeosphaeriaceae</taxon>
        <taxon>Paraphoma</taxon>
    </lineage>
</organism>
<dbReference type="EMBL" id="JAGMVJ010000001">
    <property type="protein sequence ID" value="KAH7094431.1"/>
    <property type="molecule type" value="Genomic_DNA"/>
</dbReference>
<keyword evidence="1" id="KW-0479">Metal-binding</keyword>
<dbReference type="InterPro" id="IPR019787">
    <property type="entry name" value="Znf_PHD-finger"/>
</dbReference>
<evidence type="ECO:0000256" key="1">
    <source>
        <dbReference type="ARBA" id="ARBA00022723"/>
    </source>
</evidence>
<feature type="region of interest" description="Disordered" evidence="5">
    <location>
        <begin position="358"/>
        <end position="389"/>
    </location>
</feature>